<accession>A0A5J6MBT1</accession>
<dbReference type="InterPro" id="IPR013506">
    <property type="entry name" value="Topo_IIA_bsu_dom2"/>
</dbReference>
<dbReference type="InterPro" id="IPR002288">
    <property type="entry name" value="DNA_gyrase_B_C"/>
</dbReference>
<dbReference type="GO" id="GO:0006261">
    <property type="term" value="P:DNA-templated DNA replication"/>
    <property type="evidence" value="ECO:0007669"/>
    <property type="project" value="UniProtKB-UniRule"/>
</dbReference>
<dbReference type="PANTHER" id="PTHR45866:SF1">
    <property type="entry name" value="DNA GYRASE SUBUNIT B, MITOCHONDRIAL"/>
    <property type="match status" value="1"/>
</dbReference>
<dbReference type="InterPro" id="IPR014721">
    <property type="entry name" value="Ribsml_uS5_D2-typ_fold_subgr"/>
</dbReference>
<dbReference type="NCBIfam" id="NF004189">
    <property type="entry name" value="PRK05644.1"/>
    <property type="match status" value="1"/>
</dbReference>
<proteinExistence type="inferred from homology"/>
<dbReference type="RefSeq" id="WP_151175251.1">
    <property type="nucleotide sequence ID" value="NZ_CP042906.1"/>
</dbReference>
<gene>
    <name evidence="11 13" type="primary">gyrB</name>
    <name evidence="13" type="ORF">FRZ44_00040</name>
</gene>
<evidence type="ECO:0000256" key="1">
    <source>
        <dbReference type="ARBA" id="ARBA00000185"/>
    </source>
</evidence>
<dbReference type="InterPro" id="IPR001241">
    <property type="entry name" value="Topo_IIA"/>
</dbReference>
<dbReference type="InterPro" id="IPR018522">
    <property type="entry name" value="TopoIIA_CS"/>
</dbReference>
<dbReference type="PRINTS" id="PR00418">
    <property type="entry name" value="TPI2FAMILY"/>
</dbReference>
<dbReference type="CDD" id="cd16928">
    <property type="entry name" value="HATPase_GyrB-like"/>
    <property type="match status" value="1"/>
</dbReference>
<dbReference type="GO" id="GO:0005524">
    <property type="term" value="F:ATP binding"/>
    <property type="evidence" value="ECO:0007669"/>
    <property type="project" value="UniProtKB-UniRule"/>
</dbReference>
<dbReference type="GO" id="GO:0005694">
    <property type="term" value="C:chromosome"/>
    <property type="evidence" value="ECO:0007669"/>
    <property type="project" value="InterPro"/>
</dbReference>
<dbReference type="PROSITE" id="PS50880">
    <property type="entry name" value="TOPRIM"/>
    <property type="match status" value="1"/>
</dbReference>
<dbReference type="GO" id="GO:0005737">
    <property type="term" value="C:cytoplasm"/>
    <property type="evidence" value="ECO:0007669"/>
    <property type="project" value="UniProtKB-SubCell"/>
</dbReference>
<evidence type="ECO:0000256" key="8">
    <source>
        <dbReference type="ARBA" id="ARBA00023029"/>
    </source>
</evidence>
<dbReference type="Proteomes" id="UP000326202">
    <property type="component" value="Chromosome"/>
</dbReference>
<dbReference type="InterPro" id="IPR036890">
    <property type="entry name" value="HATPase_C_sf"/>
</dbReference>
<comment type="subcellular location">
    <subcellularLocation>
        <location evidence="11">Cytoplasm</location>
    </subcellularLocation>
</comment>
<evidence type="ECO:0000259" key="12">
    <source>
        <dbReference type="PROSITE" id="PS50880"/>
    </source>
</evidence>
<feature type="domain" description="Toprim" evidence="12">
    <location>
        <begin position="435"/>
        <end position="550"/>
    </location>
</feature>
<evidence type="ECO:0000256" key="10">
    <source>
        <dbReference type="ARBA" id="ARBA00023235"/>
    </source>
</evidence>
<dbReference type="PROSITE" id="PS00177">
    <property type="entry name" value="TOPOISOMERASE_II"/>
    <property type="match status" value="1"/>
</dbReference>
<dbReference type="EC" id="5.6.2.2" evidence="11"/>
<evidence type="ECO:0000256" key="7">
    <source>
        <dbReference type="ARBA" id="ARBA00022842"/>
    </source>
</evidence>
<dbReference type="InterPro" id="IPR011557">
    <property type="entry name" value="GyrB"/>
</dbReference>
<feature type="binding site" evidence="11">
    <location>
        <position position="515"/>
    </location>
    <ligand>
        <name>Mg(2+)</name>
        <dbReference type="ChEBI" id="CHEBI:18420"/>
        <label>1</label>
        <note>catalytic</note>
    </ligand>
</feature>
<evidence type="ECO:0000256" key="5">
    <source>
        <dbReference type="ARBA" id="ARBA00022741"/>
    </source>
</evidence>
<keyword evidence="8 11" id="KW-0799">Topoisomerase</keyword>
<evidence type="ECO:0000256" key="11">
    <source>
        <dbReference type="HAMAP-Rule" id="MF_01898"/>
    </source>
</evidence>
<feature type="site" description="Interaction with DNA" evidence="11">
    <location>
        <position position="466"/>
    </location>
</feature>
<dbReference type="Gene3D" id="3.30.565.10">
    <property type="entry name" value="Histidine kinase-like ATPase, C-terminal domain"/>
    <property type="match status" value="1"/>
</dbReference>
<dbReference type="PANTHER" id="PTHR45866">
    <property type="entry name" value="DNA GYRASE/TOPOISOMERASE SUBUNIT B"/>
    <property type="match status" value="1"/>
</dbReference>
<organism evidence="13 14">
    <name type="scientific">Hypericibacter terrae</name>
    <dbReference type="NCBI Taxonomy" id="2602015"/>
    <lineage>
        <taxon>Bacteria</taxon>
        <taxon>Pseudomonadati</taxon>
        <taxon>Pseudomonadota</taxon>
        <taxon>Alphaproteobacteria</taxon>
        <taxon>Rhodospirillales</taxon>
        <taxon>Dongiaceae</taxon>
        <taxon>Hypericibacter</taxon>
    </lineage>
</organism>
<dbReference type="InterPro" id="IPR000565">
    <property type="entry name" value="Topo_IIA_B"/>
</dbReference>
<dbReference type="EMBL" id="CP042906">
    <property type="protein sequence ID" value="QEX14729.1"/>
    <property type="molecule type" value="Genomic_DNA"/>
</dbReference>
<dbReference type="InterPro" id="IPR034160">
    <property type="entry name" value="TOPRIM_GyrB"/>
</dbReference>
<dbReference type="GO" id="GO:0003677">
    <property type="term" value="F:DNA binding"/>
    <property type="evidence" value="ECO:0007669"/>
    <property type="project" value="UniProtKB-KW"/>
</dbReference>
<name>A0A5J6MBT1_9PROT</name>
<dbReference type="FunFam" id="3.40.50.670:FF:000007">
    <property type="entry name" value="DNA gyrase subunit B"/>
    <property type="match status" value="1"/>
</dbReference>
<feature type="binding site" evidence="11">
    <location>
        <position position="441"/>
    </location>
    <ligand>
        <name>Mg(2+)</name>
        <dbReference type="ChEBI" id="CHEBI:18420"/>
        <label>1</label>
        <note>catalytic</note>
    </ligand>
</feature>
<dbReference type="KEGG" id="htq:FRZ44_00040"/>
<comment type="catalytic activity">
    <reaction evidence="1 11">
        <text>ATP-dependent breakage, passage and rejoining of double-stranded DNA.</text>
        <dbReference type="EC" id="5.6.2.2"/>
    </reaction>
</comment>
<keyword evidence="10 11" id="KW-0413">Isomerase</keyword>
<dbReference type="AlphaFoldDB" id="A0A5J6MBT1"/>
<protein>
    <recommendedName>
        <fullName evidence="11">DNA gyrase subunit B</fullName>
        <ecNumber evidence="11">5.6.2.2</ecNumber>
    </recommendedName>
</protein>
<dbReference type="Gene3D" id="3.30.230.10">
    <property type="match status" value="1"/>
</dbReference>
<dbReference type="InterPro" id="IPR013760">
    <property type="entry name" value="Topo_IIA-like_dom_sf"/>
</dbReference>
<keyword evidence="7 11" id="KW-0460">Magnesium</keyword>
<comment type="similarity">
    <text evidence="2 11">Belongs to the type II topoisomerase GyrB family.</text>
</comment>
<evidence type="ECO:0000256" key="6">
    <source>
        <dbReference type="ARBA" id="ARBA00022840"/>
    </source>
</evidence>
<dbReference type="GO" id="GO:0003918">
    <property type="term" value="F:DNA topoisomerase type II (double strand cut, ATP-hydrolyzing) activity"/>
    <property type="evidence" value="ECO:0007669"/>
    <property type="project" value="UniProtKB-UniRule"/>
</dbReference>
<dbReference type="InterPro" id="IPR003594">
    <property type="entry name" value="HATPase_dom"/>
</dbReference>
<dbReference type="CDD" id="cd00822">
    <property type="entry name" value="TopoII_Trans_DNA_gyrase"/>
    <property type="match status" value="1"/>
</dbReference>
<keyword evidence="14" id="KW-1185">Reference proteome</keyword>
<evidence type="ECO:0000313" key="14">
    <source>
        <dbReference type="Proteomes" id="UP000326202"/>
    </source>
</evidence>
<reference evidence="13 14" key="1">
    <citation type="submission" date="2019-08" db="EMBL/GenBank/DDBJ databases">
        <title>Hyperibacter terrae gen. nov., sp. nov. and Hyperibacter viscosus sp. nov., two new members in the family Rhodospirillaceae isolated from the rhizosphere of Hypericum perforatum.</title>
        <authorList>
            <person name="Noviana Z."/>
        </authorList>
    </citation>
    <scope>NUCLEOTIDE SEQUENCE [LARGE SCALE GENOMIC DNA]</scope>
    <source>
        <strain evidence="13 14">R5913</strain>
    </source>
</reference>
<dbReference type="SMART" id="SM00387">
    <property type="entry name" value="HATPase_c"/>
    <property type="match status" value="1"/>
</dbReference>
<dbReference type="InterPro" id="IPR020568">
    <property type="entry name" value="Ribosomal_Su5_D2-typ_SF"/>
</dbReference>
<dbReference type="CDD" id="cd03366">
    <property type="entry name" value="TOPRIM_TopoIIA_GyrB"/>
    <property type="match status" value="1"/>
</dbReference>
<evidence type="ECO:0000256" key="9">
    <source>
        <dbReference type="ARBA" id="ARBA00023125"/>
    </source>
</evidence>
<dbReference type="Gene3D" id="3.40.50.670">
    <property type="match status" value="2"/>
</dbReference>
<dbReference type="Pfam" id="PF02518">
    <property type="entry name" value="HATPase_c"/>
    <property type="match status" value="1"/>
</dbReference>
<comment type="function">
    <text evidence="11">A type II topoisomerase that negatively supercoils closed circular double-stranded (ds) DNA in an ATP-dependent manner to modulate DNA topology and maintain chromosomes in an underwound state. Negative supercoiling favors strand separation, and DNA replication, transcription, recombination and repair, all of which involve strand separation. Also able to catalyze the interconversion of other topological isomers of dsDNA rings, including catenanes and knotted rings. Type II topoisomerases break and join 2 DNA strands simultaneously in an ATP-dependent manner.</text>
</comment>
<dbReference type="SUPFAM" id="SSF56719">
    <property type="entry name" value="Type II DNA topoisomerase"/>
    <property type="match status" value="1"/>
</dbReference>
<dbReference type="InterPro" id="IPR013759">
    <property type="entry name" value="Topo_IIA_B_C"/>
</dbReference>
<dbReference type="PRINTS" id="PR01159">
    <property type="entry name" value="DNAGYRASEB"/>
</dbReference>
<evidence type="ECO:0000256" key="2">
    <source>
        <dbReference type="ARBA" id="ARBA00010708"/>
    </source>
</evidence>
<dbReference type="HAMAP" id="MF_01898">
    <property type="entry name" value="GyrB"/>
    <property type="match status" value="1"/>
</dbReference>
<keyword evidence="5 11" id="KW-0547">Nucleotide-binding</keyword>
<feature type="binding site" evidence="11">
    <location>
        <position position="515"/>
    </location>
    <ligand>
        <name>Mg(2+)</name>
        <dbReference type="ChEBI" id="CHEBI:18420"/>
        <label>2</label>
    </ligand>
</feature>
<sequence>MTPEAQKITNPSPEIPTAAYDADSIKVLKGLDAVRKRPGMYIGDTDDGSGLHHMVYEVVDNAIDEALAGYCDQIFVKLNGNGSVTVSDNGRGIPVDIHKEEGVSAAEVIMTQLHAGGKFDQNSYKVSGGLHGVGVSVVNALSSILDLRIWRDGKEYSMRFRDGDPEAPLAVVGEAKGKRGTEITFTPSTATFTKTEFDIATLEHRLRELAFLNSGVRLTLVDARGVEPKTVELHYEGGIEAFVHYLDRSKTALHTPAIVMKGEREGIVVEAAMEWTDSYHETMLCFTNNIPQRDGGTHLAGFRGALTRQINQYAGDSGIAKKEKVALTGEDAREGLTCVLSVKVPDPKFSSQTKDKLVSSEVRPVVENVINEKLNQWFEEHPGEAKRIVAKVVEAAAAREAARKARELTRRKGALDMASLPGKLADCQERDPALAELFIVEGDSAGGSAKQGRNRKNQAILPLRGKILNVERARFDKMLGSQEIGTLIAALGTGIGTEEFDLSKIRYHKIIIMTDADVDGSHIRTLLLTFFYRQMPELVEKGYLYIAQPPLYRAKRGNSQRYLKDDRELEAYLIDGGLDGAILKLADGSQVAGTDLRERVERASVGRNLMQPLIRKVGSSAVVEQAAIVGALNPQLIPDQAMAAAAATAIAHRLDGLSPVTERGWVGKAETDGGLSFTRRLRGVTEYFLIDGPLIRSAEAHRLDTMAAEFQASFTKPAILVAKDKETPIAGPIELIEAIMELGKRNVAIQRYKGLGEMNPEQLWETTLDPNSRAMLQVRVSHVDEAEEVFSTLMGDLVEPRRDFIQQNALSVANLDV</sequence>
<feature type="binding site" evidence="11">
    <location>
        <position position="517"/>
    </location>
    <ligand>
        <name>Mg(2+)</name>
        <dbReference type="ChEBI" id="CHEBI:18420"/>
        <label>2</label>
    </ligand>
</feature>
<dbReference type="Pfam" id="PF00986">
    <property type="entry name" value="DNA_gyraseB_C"/>
    <property type="match status" value="1"/>
</dbReference>
<dbReference type="FunFam" id="3.30.565.10:FF:000002">
    <property type="entry name" value="DNA gyrase subunit B"/>
    <property type="match status" value="1"/>
</dbReference>
<feature type="site" description="Interaction with DNA" evidence="11">
    <location>
        <position position="469"/>
    </location>
</feature>
<evidence type="ECO:0000256" key="3">
    <source>
        <dbReference type="ARBA" id="ARBA00022490"/>
    </source>
</evidence>
<dbReference type="Pfam" id="PF00204">
    <property type="entry name" value="DNA_gyraseB"/>
    <property type="match status" value="1"/>
</dbReference>
<keyword evidence="4 11" id="KW-0479">Metal-binding</keyword>
<evidence type="ECO:0000313" key="13">
    <source>
        <dbReference type="EMBL" id="QEX14729.1"/>
    </source>
</evidence>
<dbReference type="SUPFAM" id="SSF55874">
    <property type="entry name" value="ATPase domain of HSP90 chaperone/DNA topoisomerase II/histidine kinase"/>
    <property type="match status" value="1"/>
</dbReference>
<dbReference type="Pfam" id="PF01751">
    <property type="entry name" value="Toprim"/>
    <property type="match status" value="1"/>
</dbReference>
<comment type="subunit">
    <text evidence="11">Heterotetramer, composed of two GyrA and two GyrB chains. In the heterotetramer, GyrA contains the active site tyrosine that forms a transient covalent intermediate with DNA, while GyrB binds cofactors and catalyzes ATP hydrolysis.</text>
</comment>
<dbReference type="NCBIfam" id="NF011501">
    <property type="entry name" value="PRK14939.1"/>
    <property type="match status" value="1"/>
</dbReference>
<keyword evidence="3 11" id="KW-0963">Cytoplasm</keyword>
<dbReference type="FunFam" id="3.30.230.10:FF:000005">
    <property type="entry name" value="DNA gyrase subunit B"/>
    <property type="match status" value="1"/>
</dbReference>
<dbReference type="SUPFAM" id="SSF54211">
    <property type="entry name" value="Ribosomal protein S5 domain 2-like"/>
    <property type="match status" value="1"/>
</dbReference>
<dbReference type="GO" id="GO:0046872">
    <property type="term" value="F:metal ion binding"/>
    <property type="evidence" value="ECO:0007669"/>
    <property type="project" value="UniProtKB-KW"/>
</dbReference>
<comment type="miscellaneous">
    <text evidence="11">Few gyrases are as efficient as E.coli at forming negative supercoils. Not all organisms have 2 type II topoisomerases; in organisms with a single type II topoisomerase this enzyme also has to decatenate newly replicated chromosomes.</text>
</comment>
<dbReference type="OrthoDB" id="9802808at2"/>
<comment type="cofactor">
    <cofactor evidence="11">
        <name>Mg(2+)</name>
        <dbReference type="ChEBI" id="CHEBI:18420"/>
    </cofactor>
    <cofactor evidence="11">
        <name>Mn(2+)</name>
        <dbReference type="ChEBI" id="CHEBI:29035"/>
    </cofactor>
    <cofactor evidence="11">
        <name>Ca(2+)</name>
        <dbReference type="ChEBI" id="CHEBI:29108"/>
    </cofactor>
    <text evidence="11">Binds two Mg(2+) per subunit. The magnesium ions form salt bridges with both the protein and the DNA. Can also accept other divalent metal cations, such as Mn(2+) or Ca(2+).</text>
</comment>
<dbReference type="GO" id="GO:0006265">
    <property type="term" value="P:DNA topological change"/>
    <property type="evidence" value="ECO:0007669"/>
    <property type="project" value="UniProtKB-UniRule"/>
</dbReference>
<evidence type="ECO:0000256" key="4">
    <source>
        <dbReference type="ARBA" id="ARBA00022723"/>
    </source>
</evidence>
<dbReference type="NCBIfam" id="TIGR01059">
    <property type="entry name" value="gyrB"/>
    <property type="match status" value="1"/>
</dbReference>
<dbReference type="SMART" id="SM00433">
    <property type="entry name" value="TOP2c"/>
    <property type="match status" value="1"/>
</dbReference>
<keyword evidence="6 11" id="KW-0067">ATP-binding</keyword>
<dbReference type="InterPro" id="IPR006171">
    <property type="entry name" value="TOPRIM_dom"/>
</dbReference>
<keyword evidence="9" id="KW-0238">DNA-binding</keyword>